<dbReference type="PROSITE" id="PS00101">
    <property type="entry name" value="HEXAPEP_TRANSFERASES"/>
    <property type="match status" value="1"/>
</dbReference>
<dbReference type="RefSeq" id="WP_081398281.1">
    <property type="nucleotide sequence ID" value="NZ_MPVP01000193.1"/>
</dbReference>
<dbReference type="InterPro" id="IPR041561">
    <property type="entry name" value="PglD_N"/>
</dbReference>
<dbReference type="InterPro" id="IPR050179">
    <property type="entry name" value="Trans_hexapeptide_repeat"/>
</dbReference>
<dbReference type="InterPro" id="IPR011004">
    <property type="entry name" value="Trimer_LpxA-like_sf"/>
</dbReference>
<feature type="domain" description="PglD N-terminal" evidence="3">
    <location>
        <begin position="3"/>
        <end position="80"/>
    </location>
</feature>
<dbReference type="PANTHER" id="PTHR43300">
    <property type="entry name" value="ACETYLTRANSFERASE"/>
    <property type="match status" value="1"/>
</dbReference>
<reference evidence="4 5" key="1">
    <citation type="submission" date="2016-11" db="EMBL/GenBank/DDBJ databases">
        <title>Paenibacillus species isolates.</title>
        <authorList>
            <person name="Beno S.M."/>
        </authorList>
    </citation>
    <scope>NUCLEOTIDE SEQUENCE [LARGE SCALE GENOMIC DNA]</scope>
    <source>
        <strain evidence="4 5">FSL H7-0433</strain>
    </source>
</reference>
<dbReference type="SUPFAM" id="SSF51161">
    <property type="entry name" value="Trimeric LpxA-like enzymes"/>
    <property type="match status" value="1"/>
</dbReference>
<dbReference type="Proteomes" id="UP000187158">
    <property type="component" value="Unassembled WGS sequence"/>
</dbReference>
<keyword evidence="2" id="KW-0677">Repeat</keyword>
<organism evidence="4 5">
    <name type="scientific">Paenibacillus odorifer</name>
    <dbReference type="NCBI Taxonomy" id="189426"/>
    <lineage>
        <taxon>Bacteria</taxon>
        <taxon>Bacillati</taxon>
        <taxon>Bacillota</taxon>
        <taxon>Bacilli</taxon>
        <taxon>Bacillales</taxon>
        <taxon>Paenibacillaceae</taxon>
        <taxon>Paenibacillus</taxon>
    </lineage>
</organism>
<evidence type="ECO:0000256" key="2">
    <source>
        <dbReference type="ARBA" id="ARBA00022737"/>
    </source>
</evidence>
<dbReference type="Gene3D" id="2.160.10.10">
    <property type="entry name" value="Hexapeptide repeat proteins"/>
    <property type="match status" value="1"/>
</dbReference>
<sequence length="236" mass="25355">MSKLLILGAGGHGRVVADAALSTGNWDEIAFLDNNNELNDVLGKAVVGGFESYMDHREDYSAAIVAIGNNVTRMIWLDRLERAGYEIPSIIHPSSTISRFSQIERGSVIMAGVVVNASARVGKGCILNTSSSIDHDCILENGVHISPGVNVCGTVHVKSCSWLGVGSKVLNNVTIGFNVIVAAGTIVIKDIPDNVMVAGMPAKIKKNLEMKSDVGKDFFIPASYEWERNEVRTRSV</sequence>
<dbReference type="PANTHER" id="PTHR43300:SF7">
    <property type="entry name" value="UDP-N-ACETYLBACILLOSAMINE N-ACETYLTRANSFERASE"/>
    <property type="match status" value="1"/>
</dbReference>
<dbReference type="Gene3D" id="3.40.50.20">
    <property type="match status" value="1"/>
</dbReference>
<accession>A0ABX3GI21</accession>
<evidence type="ECO:0000256" key="1">
    <source>
        <dbReference type="ARBA" id="ARBA00022679"/>
    </source>
</evidence>
<name>A0ABX3GI21_9BACL</name>
<dbReference type="InterPro" id="IPR018357">
    <property type="entry name" value="Hexapep_transf_CS"/>
</dbReference>
<evidence type="ECO:0000313" key="5">
    <source>
        <dbReference type="Proteomes" id="UP000187158"/>
    </source>
</evidence>
<dbReference type="InterPro" id="IPR020019">
    <property type="entry name" value="AcTrfase_PglD-like"/>
</dbReference>
<evidence type="ECO:0000259" key="3">
    <source>
        <dbReference type="Pfam" id="PF17836"/>
    </source>
</evidence>
<dbReference type="Pfam" id="PF17836">
    <property type="entry name" value="PglD_N"/>
    <property type="match status" value="1"/>
</dbReference>
<keyword evidence="5" id="KW-1185">Reference proteome</keyword>
<dbReference type="EMBL" id="MPVP01000193">
    <property type="protein sequence ID" value="OMD21913.1"/>
    <property type="molecule type" value="Genomic_DNA"/>
</dbReference>
<dbReference type="CDD" id="cd03360">
    <property type="entry name" value="LbH_AT_putative"/>
    <property type="match status" value="1"/>
</dbReference>
<protein>
    <recommendedName>
        <fullName evidence="3">PglD N-terminal domain-containing protein</fullName>
    </recommendedName>
</protein>
<keyword evidence="1" id="KW-0808">Transferase</keyword>
<gene>
    <name evidence="4" type="ORF">BSO21_23240</name>
</gene>
<proteinExistence type="predicted"/>
<evidence type="ECO:0000313" key="4">
    <source>
        <dbReference type="EMBL" id="OMD21913.1"/>
    </source>
</evidence>
<comment type="caution">
    <text evidence="4">The sequence shown here is derived from an EMBL/GenBank/DDBJ whole genome shotgun (WGS) entry which is preliminary data.</text>
</comment>
<dbReference type="NCBIfam" id="TIGR03570">
    <property type="entry name" value="NeuD_NnaD"/>
    <property type="match status" value="1"/>
</dbReference>